<evidence type="ECO:0000256" key="1">
    <source>
        <dbReference type="ARBA" id="ARBA00010872"/>
    </source>
</evidence>
<evidence type="ECO:0000256" key="5">
    <source>
        <dbReference type="ARBA" id="ARBA00050421"/>
    </source>
</evidence>
<reference evidence="16" key="1">
    <citation type="journal article" date="2010" name="Nature">
        <title>The Amphimedon queenslandica genome and the evolution of animal complexity.</title>
        <authorList>
            <person name="Srivastava M."/>
            <person name="Simakov O."/>
            <person name="Chapman J."/>
            <person name="Fahey B."/>
            <person name="Gauthier M.E."/>
            <person name="Mitros T."/>
            <person name="Richards G.S."/>
            <person name="Conaco C."/>
            <person name="Dacre M."/>
            <person name="Hellsten U."/>
            <person name="Larroux C."/>
            <person name="Putnam N.H."/>
            <person name="Stanke M."/>
            <person name="Adamska M."/>
            <person name="Darling A."/>
            <person name="Degnan S.M."/>
            <person name="Oakley T.H."/>
            <person name="Plachetzki D.C."/>
            <person name="Zhai Y."/>
            <person name="Adamski M."/>
            <person name="Calcino A."/>
            <person name="Cummins S.F."/>
            <person name="Goodstein D.M."/>
            <person name="Harris C."/>
            <person name="Jackson D.J."/>
            <person name="Leys S.P."/>
            <person name="Shu S."/>
            <person name="Woodcroft B.J."/>
            <person name="Vervoort M."/>
            <person name="Kosik K.S."/>
            <person name="Manning G."/>
            <person name="Degnan B.M."/>
            <person name="Rokhsar D.S."/>
        </authorList>
    </citation>
    <scope>NUCLEOTIDE SEQUENCE [LARGE SCALE GENOMIC DNA]</scope>
</reference>
<evidence type="ECO:0000256" key="3">
    <source>
        <dbReference type="ARBA" id="ARBA00022801"/>
    </source>
</evidence>
<keyword evidence="16" id="KW-1185">Reference proteome</keyword>
<dbReference type="PANTHER" id="PTHR10188:SF6">
    <property type="entry name" value="N(4)-(BETA-N-ACETYLGLUCOSAMINYL)-L-ASPARAGINASE"/>
    <property type="match status" value="1"/>
</dbReference>
<keyword evidence="14" id="KW-0732">Signal</keyword>
<evidence type="ECO:0000313" key="16">
    <source>
        <dbReference type="Proteomes" id="UP000007879"/>
    </source>
</evidence>
<dbReference type="InterPro" id="IPR000246">
    <property type="entry name" value="Peptidase_T2"/>
</dbReference>
<evidence type="ECO:0000256" key="6">
    <source>
        <dbReference type="ARBA" id="ARBA00053295"/>
    </source>
</evidence>
<dbReference type="FunFam" id="3.60.20.30:FF:000003">
    <property type="entry name" value="N(4)-(Beta-N-acetylglucosaminyl)-L-asparaginase isoform X1"/>
    <property type="match status" value="1"/>
</dbReference>
<evidence type="ECO:0000256" key="12">
    <source>
        <dbReference type="PIRSR" id="PIRSR600246-2"/>
    </source>
</evidence>
<keyword evidence="2" id="KW-0645">Protease</keyword>
<dbReference type="Proteomes" id="UP000007879">
    <property type="component" value="Unassembled WGS sequence"/>
</dbReference>
<name>A0A1X7UMA0_AMPQE</name>
<dbReference type="InParanoid" id="A0A1X7UMA0"/>
<evidence type="ECO:0000256" key="7">
    <source>
        <dbReference type="ARBA" id="ARBA00066729"/>
    </source>
</evidence>
<evidence type="ECO:0000313" key="15">
    <source>
        <dbReference type="EnsemblMetazoa" id="Aqu2.1.28542_001"/>
    </source>
</evidence>
<dbReference type="EnsemblMetazoa" id="XM_019997990.1">
    <property type="protein sequence ID" value="XP_019853549.1"/>
    <property type="gene ID" value="LOC100634067"/>
</dbReference>
<dbReference type="GO" id="GO:0003948">
    <property type="term" value="F:N4-(beta-N-acetylglucosaminyl)-L-asparaginase activity"/>
    <property type="evidence" value="ECO:0007669"/>
    <property type="project" value="UniProtKB-EC"/>
</dbReference>
<feature type="chain" id="PRO_5013185969" description="N(4)-(beta-N-acetylglucosaminyl)-L-asparaginase" evidence="14">
    <location>
        <begin position="28"/>
        <end position="351"/>
    </location>
</feature>
<evidence type="ECO:0000256" key="11">
    <source>
        <dbReference type="PIRSR" id="PIRSR600246-1"/>
    </source>
</evidence>
<feature type="binding site" evidence="12">
    <location>
        <begin position="268"/>
        <end position="271"/>
    </location>
    <ligand>
        <name>substrate</name>
    </ligand>
</feature>
<dbReference type="PANTHER" id="PTHR10188">
    <property type="entry name" value="L-ASPARAGINASE"/>
    <property type="match status" value="1"/>
</dbReference>
<feature type="signal peptide" evidence="14">
    <location>
        <begin position="1"/>
        <end position="27"/>
    </location>
</feature>
<feature type="binding site" evidence="12">
    <location>
        <begin position="245"/>
        <end position="248"/>
    </location>
    <ligand>
        <name>substrate</name>
    </ligand>
</feature>
<reference evidence="15" key="2">
    <citation type="submission" date="2017-05" db="UniProtKB">
        <authorList>
            <consortium name="EnsemblMetazoa"/>
        </authorList>
    </citation>
    <scope>IDENTIFICATION</scope>
</reference>
<dbReference type="EC" id="3.5.1.26" evidence="7"/>
<sequence length="351" mass="37733">MHGRMENLLRTCTCIFILFLIAGVCCTAEDKENVKLPVIINTWPFVDANKQAVKTLSNGGTVLDAIEQGCTVCEVEQCDGSVGYGGSPDENGETTLDAMIMDGDTHDVGSVGCLRNVKSAISVARSVMEHTSQTLLVGSLATDFAREMGFTVEDLSTNKSKLIWNEWRDKNCQPNFWNPDTVSPDPREFCGPYHNKSSSFDSHTEKRVKLEKHNHDTIGMIIVDANGRIACGTTTNGLNHKIPGRVGDSPIVGAGCYVEKGVGGAAATGDGDIMMRFLPSYRVVQSMKSGMSPTDAVKEALDHIASYYPSFNGALIGVNVNGDYGGGGHGFSPFPATVYNPTLDNSTVIDY</sequence>
<gene>
    <name evidence="15" type="primary">100634067</name>
</gene>
<dbReference type="AlphaFoldDB" id="A0A1X7UMA0"/>
<evidence type="ECO:0000256" key="14">
    <source>
        <dbReference type="SAM" id="SignalP"/>
    </source>
</evidence>
<feature type="site" description="Cleavage; by autolysis" evidence="13">
    <location>
        <begin position="216"/>
        <end position="217"/>
    </location>
</feature>
<protein>
    <recommendedName>
        <fullName evidence="7">N(4)-(beta-N-acetylglucosaminyl)-L-asparaginase</fullName>
        <ecNumber evidence="7">3.5.1.26</ecNumber>
    </recommendedName>
    <alternativeName>
        <fullName evidence="9">Aspartylglucosaminidase</fullName>
    </alternativeName>
    <alternativeName>
        <fullName evidence="8">Glycosylasparaginase</fullName>
    </alternativeName>
    <alternativeName>
        <fullName evidence="10">N4-(N-acetyl-beta-glucosaminyl)-L-asparagine amidase</fullName>
    </alternativeName>
</protein>
<evidence type="ECO:0000256" key="9">
    <source>
        <dbReference type="ARBA" id="ARBA00079301"/>
    </source>
</evidence>
<organism evidence="15">
    <name type="scientific">Amphimedon queenslandica</name>
    <name type="common">Sponge</name>
    <dbReference type="NCBI Taxonomy" id="400682"/>
    <lineage>
        <taxon>Eukaryota</taxon>
        <taxon>Metazoa</taxon>
        <taxon>Porifera</taxon>
        <taxon>Demospongiae</taxon>
        <taxon>Heteroscleromorpha</taxon>
        <taxon>Haplosclerida</taxon>
        <taxon>Niphatidae</taxon>
        <taxon>Amphimedon</taxon>
    </lineage>
</organism>
<evidence type="ECO:0000256" key="2">
    <source>
        <dbReference type="ARBA" id="ARBA00022670"/>
    </source>
</evidence>
<keyword evidence="4" id="KW-0068">Autocatalytic cleavage</keyword>
<comment type="similarity">
    <text evidence="1">Belongs to the Ntn-hydrolase family.</text>
</comment>
<dbReference type="CDD" id="cd04513">
    <property type="entry name" value="Glycosylasparaginase"/>
    <property type="match status" value="1"/>
</dbReference>
<dbReference type="KEGG" id="aqu:100634067"/>
<evidence type="ECO:0000256" key="13">
    <source>
        <dbReference type="PIRSR" id="PIRSR600246-3"/>
    </source>
</evidence>
<dbReference type="OrthoDB" id="188713at2759"/>
<evidence type="ECO:0000256" key="8">
    <source>
        <dbReference type="ARBA" id="ARBA00078726"/>
    </source>
</evidence>
<dbReference type="GO" id="GO:0005764">
    <property type="term" value="C:lysosome"/>
    <property type="evidence" value="ECO:0007669"/>
    <property type="project" value="TreeGrafter"/>
</dbReference>
<evidence type="ECO:0000256" key="4">
    <source>
        <dbReference type="ARBA" id="ARBA00022813"/>
    </source>
</evidence>
<dbReference type="SUPFAM" id="SSF56235">
    <property type="entry name" value="N-terminal nucleophile aminohydrolases (Ntn hydrolases)"/>
    <property type="match status" value="1"/>
</dbReference>
<evidence type="ECO:0000256" key="10">
    <source>
        <dbReference type="ARBA" id="ARBA00080645"/>
    </source>
</evidence>
<keyword evidence="3" id="KW-0378">Hydrolase</keyword>
<accession>A0A1X7UMA0</accession>
<dbReference type="InterPro" id="IPR029055">
    <property type="entry name" value="Ntn_hydrolases_N"/>
</dbReference>
<dbReference type="eggNOG" id="KOG1593">
    <property type="taxonomic scope" value="Eukaryota"/>
</dbReference>
<dbReference type="FunCoup" id="A0A1X7UMA0">
    <property type="interactions" value="47"/>
</dbReference>
<dbReference type="EnsemblMetazoa" id="Aqu2.1.28542_001">
    <property type="protein sequence ID" value="Aqu2.1.28542_001"/>
    <property type="gene ID" value="Aqu2.1.28542"/>
</dbReference>
<dbReference type="GO" id="GO:0008233">
    <property type="term" value="F:peptidase activity"/>
    <property type="evidence" value="ECO:0007669"/>
    <property type="project" value="UniProtKB-KW"/>
</dbReference>
<proteinExistence type="inferred from homology"/>
<comment type="function">
    <text evidence="6">Cleaves the GlcNAc-Asn bond which joins oligosaccharides to the peptide of asparagine-linked glycoproteins.</text>
</comment>
<dbReference type="Gene3D" id="3.60.20.30">
    <property type="entry name" value="(Glycosyl)asparaginase"/>
    <property type="match status" value="1"/>
</dbReference>
<dbReference type="Pfam" id="PF01112">
    <property type="entry name" value="Asparaginase_2"/>
    <property type="match status" value="1"/>
</dbReference>
<dbReference type="GO" id="GO:0006508">
    <property type="term" value="P:proteolysis"/>
    <property type="evidence" value="ECO:0007669"/>
    <property type="project" value="UniProtKB-KW"/>
</dbReference>
<dbReference type="STRING" id="400682.A0A1X7UMA0"/>
<comment type="catalytic activity">
    <reaction evidence="5">
        <text>N(4)-(beta-N-acetyl-D-glucosaminyl)-L-asparagine + H2O = N-acetyl-beta-D-glucosaminylamine + L-aspartate + H(+)</text>
        <dbReference type="Rhea" id="RHEA:11544"/>
        <dbReference type="ChEBI" id="CHEBI:15377"/>
        <dbReference type="ChEBI" id="CHEBI:15378"/>
        <dbReference type="ChEBI" id="CHEBI:15947"/>
        <dbReference type="ChEBI" id="CHEBI:29991"/>
        <dbReference type="ChEBI" id="CHEBI:58080"/>
        <dbReference type="EC" id="3.5.1.26"/>
    </reaction>
</comment>
<feature type="active site" description="Nucleophile" evidence="11">
    <location>
        <position position="217"/>
    </location>
</feature>